<keyword evidence="1" id="KW-0732">Signal</keyword>
<organism evidence="2 3">
    <name type="scientific">[Mycobacterium] nativiensis</name>
    <dbReference type="NCBI Taxonomy" id="2855503"/>
    <lineage>
        <taxon>Bacteria</taxon>
        <taxon>Bacillati</taxon>
        <taxon>Actinomycetota</taxon>
        <taxon>Actinomycetes</taxon>
        <taxon>Mycobacteriales</taxon>
        <taxon>Mycobacteriaceae</taxon>
        <taxon>Mycolicibacter</taxon>
    </lineage>
</organism>
<reference evidence="2 3" key="1">
    <citation type="submission" date="2023-12" db="EMBL/GenBank/DDBJ databases">
        <title>Description of new species of Mycobacterium terrae complex isolated from sewage at the Sao Paulo Zoological Park Foundation in Brazil.</title>
        <authorList>
            <person name="Romagnoli C.L."/>
            <person name="Conceicao E.C."/>
            <person name="Machado E."/>
            <person name="Barreto L.B.P.F."/>
            <person name="Sharma A."/>
            <person name="Silva N.M."/>
            <person name="Marques L.E."/>
            <person name="Juliana M.A."/>
            <person name="Lourenco M.C.S."/>
            <person name="Digiampietri L.A."/>
            <person name="Suffys P.N."/>
            <person name="Viana-Niero C."/>
        </authorList>
    </citation>
    <scope>NUCLEOTIDE SEQUENCE [LARGE SCALE GENOMIC DNA]</scope>
    <source>
        <strain evidence="2 3">MYC340</strain>
    </source>
</reference>
<dbReference type="RefSeq" id="WP_224972985.1">
    <property type="nucleotide sequence ID" value="NZ_JAYJJU010000026.1"/>
</dbReference>
<dbReference type="NCBIfam" id="NF033942">
    <property type="entry name" value="GjpA"/>
    <property type="match status" value="1"/>
</dbReference>
<dbReference type="InterPro" id="IPR049934">
    <property type="entry name" value="GjpA-like"/>
</dbReference>
<keyword evidence="3" id="KW-1185">Reference proteome</keyword>
<feature type="signal peptide" evidence="1">
    <location>
        <begin position="1"/>
        <end position="28"/>
    </location>
</feature>
<dbReference type="Proteomes" id="UP001298593">
    <property type="component" value="Unassembled WGS sequence"/>
</dbReference>
<dbReference type="EMBL" id="JAYJJU010000026">
    <property type="protein sequence ID" value="MEB3034096.1"/>
    <property type="molecule type" value="Genomic_DNA"/>
</dbReference>
<feature type="chain" id="PRO_5046472791" evidence="1">
    <location>
        <begin position="29"/>
        <end position="348"/>
    </location>
</feature>
<gene>
    <name evidence="2" type="primary">gjpA</name>
    <name evidence="2" type="ORF">KV113_21390</name>
</gene>
<evidence type="ECO:0000313" key="3">
    <source>
        <dbReference type="Proteomes" id="UP001298593"/>
    </source>
</evidence>
<accession>A0ABU5Y1H8</accession>
<protein>
    <submittedName>
        <fullName evidence="2">Outer membrane porin GjpA</fullName>
    </submittedName>
</protein>
<proteinExistence type="predicted"/>
<comment type="caution">
    <text evidence="2">The sequence shown here is derived from an EMBL/GenBank/DDBJ whole genome shotgun (WGS) entry which is preliminary data.</text>
</comment>
<sequence>MQHVLRPYVTAGVAVLGASMIAATPVVAAPLLPAAHVNDVVLTAGLDFTTAWEDVFATAKANSDTLQAAAADAQAALKDAMTANPDWASTDPQEVLAALTFLGGDQKGFLNPLSIWSVSDGLSGHQLLYYALTGQFPADLFPAPGEQTQDLINFATSPLSAVLIGALGPSIAPMVALNNGVQDIIGNISGDNPDWEAALQGMVNLPANMLGGFLNGATLDLKDLIPLIEQANIVPLPEGTTLNDVSIAFGGLLSPGLVSANMGEGVGGSIFNALGLNLSGVPILNEMDVIGQGVGPMGAWLGLEQILAHVLDGSLPWGDAELPADAAASLSAVDFADLFNGDWLSSVF</sequence>
<evidence type="ECO:0000256" key="1">
    <source>
        <dbReference type="SAM" id="SignalP"/>
    </source>
</evidence>
<evidence type="ECO:0000313" key="2">
    <source>
        <dbReference type="EMBL" id="MEB3034096.1"/>
    </source>
</evidence>
<name>A0ABU5Y1H8_9MYCO</name>